<dbReference type="SUPFAM" id="SSF57667">
    <property type="entry name" value="beta-beta-alpha zinc fingers"/>
    <property type="match status" value="1"/>
</dbReference>
<evidence type="ECO:0000313" key="9">
    <source>
        <dbReference type="RefSeq" id="XP_018012131.1"/>
    </source>
</evidence>
<keyword evidence="4" id="KW-0862">Zinc</keyword>
<dbReference type="OMA" id="NIHEHEK"/>
<dbReference type="GO" id="GO:0005634">
    <property type="term" value="C:nucleus"/>
    <property type="evidence" value="ECO:0007669"/>
    <property type="project" value="TreeGrafter"/>
</dbReference>
<keyword evidence="7" id="KW-1185">Reference proteome</keyword>
<dbReference type="InterPro" id="IPR036236">
    <property type="entry name" value="Znf_C2H2_sf"/>
</dbReference>
<dbReference type="RefSeq" id="XP_018012131.1">
    <property type="nucleotide sequence ID" value="XM_018156642.2"/>
</dbReference>
<proteinExistence type="predicted"/>
<evidence type="ECO:0000256" key="2">
    <source>
        <dbReference type="ARBA" id="ARBA00022737"/>
    </source>
</evidence>
<reference evidence="8 9" key="1">
    <citation type="submission" date="2025-04" db="UniProtKB">
        <authorList>
            <consortium name="RefSeq"/>
        </authorList>
    </citation>
    <scope>IDENTIFICATION</scope>
    <source>
        <tissue evidence="8 9">Whole organism</tissue>
    </source>
</reference>
<dbReference type="InterPro" id="IPR013087">
    <property type="entry name" value="Znf_C2H2_type"/>
</dbReference>
<feature type="compositionally biased region" description="Polar residues" evidence="5">
    <location>
        <begin position="767"/>
        <end position="786"/>
    </location>
</feature>
<feature type="compositionally biased region" description="Polar residues" evidence="5">
    <location>
        <begin position="326"/>
        <end position="354"/>
    </location>
</feature>
<dbReference type="PROSITE" id="PS00028">
    <property type="entry name" value="ZINC_FINGER_C2H2_1"/>
    <property type="match status" value="2"/>
</dbReference>
<dbReference type="GO" id="GO:0045944">
    <property type="term" value="P:positive regulation of transcription by RNA polymerase II"/>
    <property type="evidence" value="ECO:0007669"/>
    <property type="project" value="TreeGrafter"/>
</dbReference>
<feature type="region of interest" description="Disordered" evidence="5">
    <location>
        <begin position="192"/>
        <end position="212"/>
    </location>
</feature>
<keyword evidence="2" id="KW-0677">Repeat</keyword>
<evidence type="ECO:0000259" key="6">
    <source>
        <dbReference type="PROSITE" id="PS00028"/>
    </source>
</evidence>
<dbReference type="PANTHER" id="PTHR24403">
    <property type="entry name" value="ZINC FINGER PROTEIN"/>
    <property type="match status" value="1"/>
</dbReference>
<dbReference type="GeneID" id="108669335"/>
<dbReference type="OrthoDB" id="10526228at2759"/>
<dbReference type="KEGG" id="hazt:108669335"/>
<dbReference type="SMART" id="SM00355">
    <property type="entry name" value="ZnF_C2H2"/>
    <property type="match status" value="11"/>
</dbReference>
<dbReference type="Proteomes" id="UP000694843">
    <property type="component" value="Unplaced"/>
</dbReference>
<evidence type="ECO:0000256" key="5">
    <source>
        <dbReference type="SAM" id="MobiDB-lite"/>
    </source>
</evidence>
<feature type="region of interest" description="Disordered" evidence="5">
    <location>
        <begin position="436"/>
        <end position="455"/>
    </location>
</feature>
<dbReference type="PANTHER" id="PTHR24403:SF67">
    <property type="entry name" value="FI01116P-RELATED"/>
    <property type="match status" value="1"/>
</dbReference>
<dbReference type="AlphaFoldDB" id="A0A8B7NES9"/>
<organism evidence="7 9">
    <name type="scientific">Hyalella azteca</name>
    <name type="common">Amphipod</name>
    <dbReference type="NCBI Taxonomy" id="294128"/>
    <lineage>
        <taxon>Eukaryota</taxon>
        <taxon>Metazoa</taxon>
        <taxon>Ecdysozoa</taxon>
        <taxon>Arthropoda</taxon>
        <taxon>Crustacea</taxon>
        <taxon>Multicrustacea</taxon>
        <taxon>Malacostraca</taxon>
        <taxon>Eumalacostraca</taxon>
        <taxon>Peracarida</taxon>
        <taxon>Amphipoda</taxon>
        <taxon>Senticaudata</taxon>
        <taxon>Talitrida</taxon>
        <taxon>Talitroidea</taxon>
        <taxon>Hyalellidae</taxon>
        <taxon>Hyalella</taxon>
    </lineage>
</organism>
<keyword evidence="3" id="KW-0863">Zinc-finger</keyword>
<feature type="domain" description="C2H2-type" evidence="6">
    <location>
        <begin position="801"/>
        <end position="821"/>
    </location>
</feature>
<evidence type="ECO:0000256" key="4">
    <source>
        <dbReference type="ARBA" id="ARBA00022833"/>
    </source>
</evidence>
<feature type="region of interest" description="Disordered" evidence="5">
    <location>
        <begin position="271"/>
        <end position="354"/>
    </location>
</feature>
<feature type="region of interest" description="Disordered" evidence="5">
    <location>
        <begin position="749"/>
        <end position="789"/>
    </location>
</feature>
<feature type="compositionally biased region" description="Basic and acidic residues" evidence="5">
    <location>
        <begin position="280"/>
        <end position="299"/>
    </location>
</feature>
<dbReference type="GO" id="GO:0008270">
    <property type="term" value="F:zinc ion binding"/>
    <property type="evidence" value="ECO:0007669"/>
    <property type="project" value="UniProtKB-KW"/>
</dbReference>
<evidence type="ECO:0000313" key="8">
    <source>
        <dbReference type="RefSeq" id="XP_018012130.1"/>
    </source>
</evidence>
<feature type="region of interest" description="Disordered" evidence="5">
    <location>
        <begin position="392"/>
        <end position="431"/>
    </location>
</feature>
<evidence type="ECO:0000256" key="3">
    <source>
        <dbReference type="ARBA" id="ARBA00022771"/>
    </source>
</evidence>
<sequence length="855" mass="96664">MEAPYHQDLLAAEASDEENDWDFDISIGTSAVTGMVDNTSNIVPLHSLLVSSVPAIMNSDAMVTDQLEVRSVSVSAEDSVGAFCCQLCSYTCDNKAILRNHTEKHSYTETLSCVYCSYKTINEVHFARHISDHEIEKQAIENAVGEPEPEDDWQVYYTGPEEDSCQPSTDFVFVKEEPHEEAMTVEPIKRKSVPDFSTNSSAPKKSKMSHLPEEFEPKVDIEHSVLATTRMYYKKWRCSACDFNTKDIEEMDEHLLIHNGFEGFSEHSIETAEGNNRTSEVNDRQVPHPERETRGDDKGPCQPSNNAKAIANPIENIVIKSEKNSENSSALETYTSRDNTSENITSCDSRQNGPIKSKQIIGMTMKCPFCPTVSPGLIAHENHIKLYHINETEEAPQNDNSPRVSSRPSTSRFKRAPNQQHDSATSKSAFNDSFTDLSDEEFDEPPAKKVNNNAPFTKKISTVGRHASIPKGLSQEERPVKVISRVNGKFVRPKLTAEEMAKITIVCPICPYKTFIIERFTAHMRKLHKNAVVYPCNYCAFCSLDKNECSRHRSNCGNHTRIPLCCPLCFCRTNYYRSFLRHAKCCLTVMEEDGFHLEGDHACVFCKYSTHDLECFKKHLLNHVRSEKLTCPKCQFETCRKDMYRLHLTMEHNIVAARKMSCAHCTYTTTKQNLLEKHIKYNHTTVRKLKKAPAINTYLDENEDASGSDTDHEYTEEAYETDEVAGSSGVDEDLKDEVDFRRVTQDCTSDDFDQDQDKCTPKKKQSSKPSGAKSSFAKSNTKSAKTASPKRKNSITAEFICLFCSKKCDTRIGLERHAKIHACEGVFTCPMCNFSSAHFTLLKSHFKSCHPEVVF</sequence>
<evidence type="ECO:0000313" key="7">
    <source>
        <dbReference type="Proteomes" id="UP000694843"/>
    </source>
</evidence>
<feature type="compositionally biased region" description="Polar residues" evidence="5">
    <location>
        <begin position="417"/>
        <end position="431"/>
    </location>
</feature>
<evidence type="ECO:0000256" key="1">
    <source>
        <dbReference type="ARBA" id="ARBA00022723"/>
    </source>
</evidence>
<protein>
    <submittedName>
        <fullName evidence="8 9">Zinc finger Y-chromosomal protein 2-like</fullName>
    </submittedName>
</protein>
<feature type="domain" description="C2H2-type" evidence="6">
    <location>
        <begin position="84"/>
        <end position="105"/>
    </location>
</feature>
<keyword evidence="1" id="KW-0479">Metal-binding</keyword>
<dbReference type="RefSeq" id="XP_018012130.1">
    <property type="nucleotide sequence ID" value="XM_018156641.2"/>
</dbReference>
<gene>
    <name evidence="8 9" type="primary">LOC108669335</name>
</gene>
<dbReference type="Gene3D" id="3.30.160.60">
    <property type="entry name" value="Classic Zinc Finger"/>
    <property type="match status" value="3"/>
</dbReference>
<accession>A0A8B7NES9</accession>
<name>A0A8B7NES9_HYAAZ</name>
<feature type="region of interest" description="Disordered" evidence="5">
    <location>
        <begin position="697"/>
        <end position="731"/>
    </location>
</feature>
<feature type="compositionally biased region" description="Low complexity" evidence="5">
    <location>
        <begin position="401"/>
        <end position="411"/>
    </location>
</feature>
<dbReference type="InterPro" id="IPR050688">
    <property type="entry name" value="Zinc_finger/UBP_domain"/>
</dbReference>